<dbReference type="InterPro" id="IPR015422">
    <property type="entry name" value="PyrdxlP-dep_Trfase_small"/>
</dbReference>
<name>B0MDC0_ANACD</name>
<dbReference type="STRING" id="411490.ANACAC_01563"/>
<evidence type="ECO:0000256" key="1">
    <source>
        <dbReference type="ARBA" id="ARBA00001933"/>
    </source>
</evidence>
<dbReference type="InterPro" id="IPR015421">
    <property type="entry name" value="PyrdxlP-dep_Trfase_major"/>
</dbReference>
<dbReference type="HOGENOM" id="CLU_017584_3_2_9"/>
<dbReference type="GO" id="GO:0030170">
    <property type="term" value="F:pyridoxal phosphate binding"/>
    <property type="evidence" value="ECO:0007669"/>
    <property type="project" value="InterPro"/>
</dbReference>
<dbReference type="Proteomes" id="UP000004935">
    <property type="component" value="Unassembled WGS sequence"/>
</dbReference>
<dbReference type="PANTHER" id="PTHR42885">
    <property type="entry name" value="HISTIDINOL-PHOSPHATE AMINOTRANSFERASE-RELATED"/>
    <property type="match status" value="1"/>
</dbReference>
<dbReference type="AlphaFoldDB" id="B0MDC0"/>
<reference evidence="4" key="2">
    <citation type="submission" date="2013-11" db="EMBL/GenBank/DDBJ databases">
        <title>Draft genome sequence of Anaerostipes caccae (DSM 14662).</title>
        <authorList>
            <person name="Sudarsanam P."/>
            <person name="Ley R."/>
            <person name="Guruge J."/>
            <person name="Turnbaugh P.J."/>
            <person name="Mahowald M."/>
            <person name="Liep D."/>
            <person name="Gordon J."/>
        </authorList>
    </citation>
    <scope>NUCLEOTIDE SEQUENCE</scope>
    <source>
        <strain evidence="4">DSM 14662</strain>
    </source>
</reference>
<comment type="caution">
    <text evidence="4">The sequence shown here is derived from an EMBL/GenBank/DDBJ whole genome shotgun (WGS) entry which is preliminary data.</text>
</comment>
<gene>
    <name evidence="4" type="ORF">ANACAC_01563</name>
</gene>
<dbReference type="EMBL" id="ABAX03000012">
    <property type="protein sequence ID" value="EDR97940.1"/>
    <property type="molecule type" value="Genomic_DNA"/>
</dbReference>
<dbReference type="SUPFAM" id="SSF53383">
    <property type="entry name" value="PLP-dependent transferases"/>
    <property type="match status" value="1"/>
</dbReference>
<feature type="domain" description="Aminotransferase class I/classII large" evidence="3">
    <location>
        <begin position="26"/>
        <end position="350"/>
    </location>
</feature>
<keyword evidence="2" id="KW-0663">Pyridoxal phosphate</keyword>
<dbReference type="Gene3D" id="3.90.1150.10">
    <property type="entry name" value="Aspartate Aminotransferase, domain 1"/>
    <property type="match status" value="1"/>
</dbReference>
<dbReference type="Gene3D" id="3.40.640.10">
    <property type="entry name" value="Type I PLP-dependent aspartate aminotransferase-like (Major domain)"/>
    <property type="match status" value="1"/>
</dbReference>
<dbReference type="PANTHER" id="PTHR42885:SF1">
    <property type="entry name" value="THREONINE-PHOSPHATE DECARBOXYLASE"/>
    <property type="match status" value="1"/>
</dbReference>
<proteinExistence type="predicted"/>
<dbReference type="eggNOG" id="COG0079">
    <property type="taxonomic scope" value="Bacteria"/>
</dbReference>
<keyword evidence="5" id="KW-1185">Reference proteome</keyword>
<accession>B0MDC0</accession>
<dbReference type="InterPro" id="IPR015424">
    <property type="entry name" value="PyrdxlP-dep_Trfase"/>
</dbReference>
<protein>
    <submittedName>
        <fullName evidence="4">Threonine-phosphate decarboxylase</fullName>
    </submittedName>
</protein>
<evidence type="ECO:0000313" key="4">
    <source>
        <dbReference type="EMBL" id="EDR97940.1"/>
    </source>
</evidence>
<dbReference type="GO" id="GO:0003824">
    <property type="term" value="F:catalytic activity"/>
    <property type="evidence" value="ECO:0007669"/>
    <property type="project" value="UniProtKB-ARBA"/>
</dbReference>
<dbReference type="Pfam" id="PF00155">
    <property type="entry name" value="Aminotran_1_2"/>
    <property type="match status" value="1"/>
</dbReference>
<reference evidence="4" key="1">
    <citation type="submission" date="2007-11" db="EMBL/GenBank/DDBJ databases">
        <authorList>
            <person name="Fulton L."/>
            <person name="Clifton S."/>
            <person name="Fulton B."/>
            <person name="Xu J."/>
            <person name="Minx P."/>
            <person name="Pepin K.H."/>
            <person name="Johnson M."/>
            <person name="Thiruvilangam P."/>
            <person name="Bhonagiri V."/>
            <person name="Nash W.E."/>
            <person name="Mardis E.R."/>
            <person name="Wilson R.K."/>
        </authorList>
    </citation>
    <scope>NUCLEOTIDE SEQUENCE [LARGE SCALE GENOMIC DNA]</scope>
    <source>
        <strain evidence="4">DSM 14662</strain>
    </source>
</reference>
<sequence>MEVLTGRRSGMKKHIHGGDIYRHGHITDFSANVNPLGTPESVKEAVRKSAEGIEHYPDVHCSKLKKALSEWEQVPESWLICGNGAADLIFALTLALKPKKALILAPTFAEYEQALKSVGCQITYFYLTEQEEFRVTEKILSEITPALDMVFLCNPNNPTGELTDREMLLKLSQKCREHQVFFAVDECFLDFVPKGQDYELAGCLKYNRHIFLLKAFTKRYAMAGLRLGYGICSDEKVLLKMTEVTQPWRVSSPAQAAGTAALSEQSYLKRSVRFVSEQKHILKKALEEAGFRIYGSRANYIFFKGPEDFYEYCLSNQILIRNCRNYEGLSKGWFRIAVRTEEENRRFIRTLQAFTKGETAWQRQS</sequence>
<dbReference type="InterPro" id="IPR004839">
    <property type="entry name" value="Aminotransferase_I/II_large"/>
</dbReference>
<evidence type="ECO:0000313" key="5">
    <source>
        <dbReference type="Proteomes" id="UP000004935"/>
    </source>
</evidence>
<dbReference type="CDD" id="cd00609">
    <property type="entry name" value="AAT_like"/>
    <property type="match status" value="1"/>
</dbReference>
<organism evidence="4 5">
    <name type="scientific">Anaerostipes caccae (strain DSM 14662 / CCUG 47493 / JCM 13470 / NCIMB 13811 / L1-92)</name>
    <dbReference type="NCBI Taxonomy" id="411490"/>
    <lineage>
        <taxon>Bacteria</taxon>
        <taxon>Bacillati</taxon>
        <taxon>Bacillota</taxon>
        <taxon>Clostridia</taxon>
        <taxon>Lachnospirales</taxon>
        <taxon>Lachnospiraceae</taxon>
        <taxon>Anaerostipes</taxon>
    </lineage>
</organism>
<evidence type="ECO:0000256" key="2">
    <source>
        <dbReference type="ARBA" id="ARBA00022898"/>
    </source>
</evidence>
<comment type="cofactor">
    <cofactor evidence="1">
        <name>pyridoxal 5'-phosphate</name>
        <dbReference type="ChEBI" id="CHEBI:597326"/>
    </cofactor>
</comment>
<evidence type="ECO:0000259" key="3">
    <source>
        <dbReference type="Pfam" id="PF00155"/>
    </source>
</evidence>